<organism evidence="2 3">
    <name type="scientific">Rubinisphaera italica</name>
    <dbReference type="NCBI Taxonomy" id="2527969"/>
    <lineage>
        <taxon>Bacteria</taxon>
        <taxon>Pseudomonadati</taxon>
        <taxon>Planctomycetota</taxon>
        <taxon>Planctomycetia</taxon>
        <taxon>Planctomycetales</taxon>
        <taxon>Planctomycetaceae</taxon>
        <taxon>Rubinisphaera</taxon>
    </lineage>
</organism>
<comment type="caution">
    <text evidence="2">The sequence shown here is derived from an EMBL/GenBank/DDBJ whole genome shotgun (WGS) entry which is preliminary data.</text>
</comment>
<evidence type="ECO:0008006" key="4">
    <source>
        <dbReference type="Google" id="ProtNLM"/>
    </source>
</evidence>
<reference evidence="2 3" key="1">
    <citation type="submission" date="2019-02" db="EMBL/GenBank/DDBJ databases">
        <title>Deep-cultivation of Planctomycetes and their phenomic and genomic characterization uncovers novel biology.</title>
        <authorList>
            <person name="Wiegand S."/>
            <person name="Jogler M."/>
            <person name="Boedeker C."/>
            <person name="Pinto D."/>
            <person name="Vollmers J."/>
            <person name="Rivas-Marin E."/>
            <person name="Kohn T."/>
            <person name="Peeters S.H."/>
            <person name="Heuer A."/>
            <person name="Rast P."/>
            <person name="Oberbeckmann S."/>
            <person name="Bunk B."/>
            <person name="Jeske O."/>
            <person name="Meyerdierks A."/>
            <person name="Storesund J.E."/>
            <person name="Kallscheuer N."/>
            <person name="Luecker S."/>
            <person name="Lage O.M."/>
            <person name="Pohl T."/>
            <person name="Merkel B.J."/>
            <person name="Hornburger P."/>
            <person name="Mueller R.-W."/>
            <person name="Bruemmer F."/>
            <person name="Labrenz M."/>
            <person name="Spormann A.M."/>
            <person name="Op Den Camp H."/>
            <person name="Overmann J."/>
            <person name="Amann R."/>
            <person name="Jetten M.S.M."/>
            <person name="Mascher T."/>
            <person name="Medema M.H."/>
            <person name="Devos D.P."/>
            <person name="Kaster A.-K."/>
            <person name="Ovreas L."/>
            <person name="Rohde M."/>
            <person name="Galperin M.Y."/>
            <person name="Jogler C."/>
        </authorList>
    </citation>
    <scope>NUCLEOTIDE SEQUENCE [LARGE SCALE GENOMIC DNA]</scope>
    <source>
        <strain evidence="2 3">Pan54</strain>
    </source>
</reference>
<keyword evidence="3" id="KW-1185">Reference proteome</keyword>
<keyword evidence="1" id="KW-0175">Coiled coil</keyword>
<dbReference type="RefSeq" id="WP_146501958.1">
    <property type="nucleotide sequence ID" value="NZ_SJPG01000001.1"/>
</dbReference>
<dbReference type="OrthoDB" id="266017at2"/>
<protein>
    <recommendedName>
        <fullName evidence="4">Chromosome partition protein Smc</fullName>
    </recommendedName>
</protein>
<dbReference type="Proteomes" id="UP000316095">
    <property type="component" value="Unassembled WGS sequence"/>
</dbReference>
<evidence type="ECO:0000313" key="3">
    <source>
        <dbReference type="Proteomes" id="UP000316095"/>
    </source>
</evidence>
<gene>
    <name evidence="2" type="ORF">Pan54_04740</name>
</gene>
<proteinExistence type="predicted"/>
<accession>A0A5C5XAD8</accession>
<feature type="coiled-coil region" evidence="1">
    <location>
        <begin position="77"/>
        <end position="104"/>
    </location>
</feature>
<dbReference type="EMBL" id="SJPG01000001">
    <property type="protein sequence ID" value="TWT59764.1"/>
    <property type="molecule type" value="Genomic_DNA"/>
</dbReference>
<dbReference type="AlphaFoldDB" id="A0A5C5XAD8"/>
<evidence type="ECO:0000256" key="1">
    <source>
        <dbReference type="SAM" id="Coils"/>
    </source>
</evidence>
<name>A0A5C5XAD8_9PLAN</name>
<sequence>MISLKQSLVVIVIGLLAVMSGCEDEPDQRISELSERYAERQAEQSRQTVALQQEIAAGSRELVAADAQARQELVTIQRELHNQREGLDQQRDRLEQERRELASSRYWESLVGEVIRNLGLIILCLLPLTICWLLLRQTSEPVSDQEVAELLLTDLTSDEPQLWPQQRHLLSEQAPEIPASIEANSSGHLNS</sequence>
<dbReference type="PROSITE" id="PS51257">
    <property type="entry name" value="PROKAR_LIPOPROTEIN"/>
    <property type="match status" value="1"/>
</dbReference>
<evidence type="ECO:0000313" key="2">
    <source>
        <dbReference type="EMBL" id="TWT59764.1"/>
    </source>
</evidence>